<dbReference type="Gene3D" id="1.25.40.10">
    <property type="entry name" value="Tetratricopeptide repeat domain"/>
    <property type="match status" value="2"/>
</dbReference>
<dbReference type="InterPro" id="IPR003107">
    <property type="entry name" value="HAT"/>
</dbReference>
<organism evidence="4">
    <name type="scientific">Ditylum brightwellii</name>
    <dbReference type="NCBI Taxonomy" id="49249"/>
    <lineage>
        <taxon>Eukaryota</taxon>
        <taxon>Sar</taxon>
        <taxon>Stramenopiles</taxon>
        <taxon>Ochrophyta</taxon>
        <taxon>Bacillariophyta</taxon>
        <taxon>Mediophyceae</taxon>
        <taxon>Lithodesmiophycidae</taxon>
        <taxon>Lithodesmiales</taxon>
        <taxon>Lithodesmiaceae</taxon>
        <taxon>Ditylum</taxon>
    </lineage>
</organism>
<feature type="compositionally biased region" description="Low complexity" evidence="2">
    <location>
        <begin position="240"/>
        <end position="250"/>
    </location>
</feature>
<dbReference type="SMART" id="SM00028">
    <property type="entry name" value="TPR"/>
    <property type="match status" value="5"/>
</dbReference>
<feature type="compositionally biased region" description="Low complexity" evidence="2">
    <location>
        <begin position="122"/>
        <end position="143"/>
    </location>
</feature>
<dbReference type="Gene3D" id="1.10.720.30">
    <property type="entry name" value="SAP domain"/>
    <property type="match status" value="1"/>
</dbReference>
<evidence type="ECO:0000259" key="3">
    <source>
        <dbReference type="PROSITE" id="PS50800"/>
    </source>
</evidence>
<dbReference type="SMART" id="SM00513">
    <property type="entry name" value="SAP"/>
    <property type="match status" value="1"/>
</dbReference>
<protein>
    <recommendedName>
        <fullName evidence="3">SAP domain-containing protein</fullName>
    </recommendedName>
</protein>
<reference evidence="4" key="1">
    <citation type="submission" date="2021-01" db="EMBL/GenBank/DDBJ databases">
        <authorList>
            <person name="Corre E."/>
            <person name="Pelletier E."/>
            <person name="Niang G."/>
            <person name="Scheremetjew M."/>
            <person name="Finn R."/>
            <person name="Kale V."/>
            <person name="Holt S."/>
            <person name="Cochrane G."/>
            <person name="Meng A."/>
            <person name="Brown T."/>
            <person name="Cohen L."/>
        </authorList>
    </citation>
    <scope>NUCLEOTIDE SEQUENCE</scope>
    <source>
        <strain evidence="4">GSO104</strain>
    </source>
</reference>
<dbReference type="EMBL" id="HBNS01039536">
    <property type="protein sequence ID" value="CAE4637383.1"/>
    <property type="molecule type" value="Transcribed_RNA"/>
</dbReference>
<dbReference type="SMART" id="SM00386">
    <property type="entry name" value="HAT"/>
    <property type="match status" value="4"/>
</dbReference>
<feature type="compositionally biased region" description="Low complexity" evidence="2">
    <location>
        <begin position="412"/>
        <end position="422"/>
    </location>
</feature>
<evidence type="ECO:0000256" key="2">
    <source>
        <dbReference type="SAM" id="MobiDB-lite"/>
    </source>
</evidence>
<dbReference type="InterPro" id="IPR019734">
    <property type="entry name" value="TPR_rpt"/>
</dbReference>
<feature type="repeat" description="TPR" evidence="1">
    <location>
        <begin position="639"/>
        <end position="672"/>
    </location>
</feature>
<dbReference type="PROSITE" id="PS50005">
    <property type="entry name" value="TPR"/>
    <property type="match status" value="1"/>
</dbReference>
<feature type="compositionally biased region" description="Basic and acidic residues" evidence="2">
    <location>
        <begin position="820"/>
        <end position="831"/>
    </location>
</feature>
<feature type="compositionally biased region" description="Polar residues" evidence="2">
    <location>
        <begin position="832"/>
        <end position="841"/>
    </location>
</feature>
<accession>A0A7S4VLR3</accession>
<dbReference type="AlphaFoldDB" id="A0A7S4VLR3"/>
<feature type="compositionally biased region" description="Low complexity" evidence="2">
    <location>
        <begin position="218"/>
        <end position="233"/>
    </location>
</feature>
<dbReference type="PROSITE" id="PS50800">
    <property type="entry name" value="SAP"/>
    <property type="match status" value="1"/>
</dbReference>
<dbReference type="InterPro" id="IPR044624">
    <property type="entry name" value="Mbb1-like"/>
</dbReference>
<dbReference type="GO" id="GO:0006397">
    <property type="term" value="P:mRNA processing"/>
    <property type="evidence" value="ECO:0007669"/>
    <property type="project" value="InterPro"/>
</dbReference>
<dbReference type="SUPFAM" id="SSF48452">
    <property type="entry name" value="TPR-like"/>
    <property type="match status" value="2"/>
</dbReference>
<feature type="compositionally biased region" description="Basic and acidic residues" evidence="2">
    <location>
        <begin position="445"/>
        <end position="458"/>
    </location>
</feature>
<dbReference type="InterPro" id="IPR011990">
    <property type="entry name" value="TPR-like_helical_dom_sf"/>
</dbReference>
<dbReference type="Pfam" id="PF02037">
    <property type="entry name" value="SAP"/>
    <property type="match status" value="1"/>
</dbReference>
<dbReference type="PANTHER" id="PTHR44917">
    <property type="entry name" value="PROTEIN HIGH CHLOROPHYLL FLUORESCENT 107"/>
    <property type="match status" value="1"/>
</dbReference>
<evidence type="ECO:0000313" key="4">
    <source>
        <dbReference type="EMBL" id="CAE4637383.1"/>
    </source>
</evidence>
<feature type="region of interest" description="Disordered" evidence="2">
    <location>
        <begin position="820"/>
        <end position="850"/>
    </location>
</feature>
<keyword evidence="1" id="KW-0802">TPR repeat</keyword>
<sequence length="1165" mass="130318">MSAPGAANRQFQKLLDLKQHGNNVLRNKENIVKTTAKSKKWSNSKVWSAAVVVATATVVTTMPHLTESFSCGSSSSSHTSKLIQWNGPLHHDLNSATSTASGLYMSASLSTPVIRRSSSLSPSLSLSSLSRSHNEGSELSSSSMLRETVTSLYNPLSIEKKNTNVARMPASVSDRYGGRPSSSSLKIENELISLRNKNVLGFQIDSLTTLHMVSPSCGHASSSSSYDSNGDPSSGRKRSTISTSSTITTTPTEKKNFLRKTQTKKINNLEIQQQIRPISRISPIKNSVASSLTLLQQSSSYQHQRLKNINSPLYTPPISLSSSGGQFSITETMQEQQQYQQQQQQFQTYGVPLWFPWIPTRMQVHSLKVSELREACAERGLIRRGNKAELQERLLQWTKEQHRQRIIDRRLGNGNSSSNNDNVATTTNSILNDLSSFGFGTKAEETSAGIREKERDNNNKVTKNMALRNQYTALSSEAHDDGIEPLINRRKALMRARDERLKGKNTAAANDRLLDSGSLLPNKRTDDDEEDDEYDADESMSLLESKSSNYLTALQKSFNSPPSQYSNFEVKEMYTAVKRADQDGTKRPLVKQLLTKLHDATPNDSRVLRRLARMEQEDGNISTARQILQHGLRRNPNDAHLLQGLGNIELSSGNDVAARRYFRSAIQANPEFPNPHHALGTLEHSRGRIRVATSILKKGLKSCPANHRLHHALGDLYRDAGLFDLAESSYRSGLAHGPNWSRPFAYTALSYLSYEKNRDLDACRNWLRRGLGINNGMHSQGWIALAHLEESEGLIVEAREVYIEAITRYEMILAKKRNLREGQGRQDEKHNTQMSQTSIRPPSNGAKPAIDPVRSGDKWMNVYKSWAQFEDKHGSYRTANDAFSRGTIAFPRDWSLPLQWARLQVKYGMKERARKLFAVACDRAGSSHADPYRLYAEFEMSQKNYSRARSILFLGAQSLSVSSDGGLGNRGDLARLYYTWAICEWHLGDIIRAEVLFDHSLRLTDAGENGSEIRSLILYAIARLEYARGEYLLAQHCVGLSLKENLMPGGNSQIWLLWADIAKAMDNDSLEKECLNQAEILSSQESKGATEDLSRLLGLRRKSTGNSGLSVPDSQDQVMTRSAVQKLLRKEPWHSKISNTPSGDDTWYERVVLPDISPIQETVEN</sequence>
<feature type="region of interest" description="Disordered" evidence="2">
    <location>
        <begin position="406"/>
        <end position="426"/>
    </location>
</feature>
<dbReference type="PANTHER" id="PTHR44917:SF1">
    <property type="entry name" value="PROTEIN HIGH CHLOROPHYLL FLUORESCENT 107"/>
    <property type="match status" value="1"/>
</dbReference>
<feature type="domain" description="SAP" evidence="3">
    <location>
        <begin position="364"/>
        <end position="398"/>
    </location>
</feature>
<feature type="region of interest" description="Disordered" evidence="2">
    <location>
        <begin position="218"/>
        <end position="255"/>
    </location>
</feature>
<proteinExistence type="predicted"/>
<gene>
    <name evidence="4" type="ORF">DBRI00130_LOCUS30790</name>
</gene>
<feature type="region of interest" description="Disordered" evidence="2">
    <location>
        <begin position="122"/>
        <end position="144"/>
    </location>
</feature>
<feature type="region of interest" description="Disordered" evidence="2">
    <location>
        <begin position="445"/>
        <end position="464"/>
    </location>
</feature>
<dbReference type="SUPFAM" id="SSF68906">
    <property type="entry name" value="SAP domain"/>
    <property type="match status" value="1"/>
</dbReference>
<dbReference type="InterPro" id="IPR003034">
    <property type="entry name" value="SAP_dom"/>
</dbReference>
<evidence type="ECO:0000256" key="1">
    <source>
        <dbReference type="PROSITE-ProRule" id="PRU00339"/>
    </source>
</evidence>
<dbReference type="GO" id="GO:0003729">
    <property type="term" value="F:mRNA binding"/>
    <property type="evidence" value="ECO:0007669"/>
    <property type="project" value="InterPro"/>
</dbReference>
<feature type="compositionally biased region" description="Acidic residues" evidence="2">
    <location>
        <begin position="527"/>
        <end position="538"/>
    </location>
</feature>
<name>A0A7S4VLR3_9STRA</name>
<dbReference type="InterPro" id="IPR036361">
    <property type="entry name" value="SAP_dom_sf"/>
</dbReference>
<feature type="region of interest" description="Disordered" evidence="2">
    <location>
        <begin position="500"/>
        <end position="541"/>
    </location>
</feature>